<reference evidence="2" key="1">
    <citation type="submission" date="2016-10" db="EMBL/GenBank/DDBJ databases">
        <authorList>
            <person name="Varghese N."/>
            <person name="Submissions S."/>
        </authorList>
    </citation>
    <scope>NUCLEOTIDE SEQUENCE [LARGE SCALE GENOMIC DNA]</scope>
    <source>
        <strain evidence="2">IBRC-M 10043</strain>
    </source>
</reference>
<dbReference type="AlphaFoldDB" id="A0A1H8X380"/>
<gene>
    <name evidence="1" type="ORF">SAMN05216388_11092</name>
</gene>
<proteinExistence type="predicted"/>
<accession>A0A1H8X380</accession>
<evidence type="ECO:0000313" key="2">
    <source>
        <dbReference type="Proteomes" id="UP000198775"/>
    </source>
</evidence>
<protein>
    <submittedName>
        <fullName evidence="1">Uncharacterized protein</fullName>
    </submittedName>
</protein>
<evidence type="ECO:0000313" key="1">
    <source>
        <dbReference type="EMBL" id="SEP34364.1"/>
    </source>
</evidence>
<sequence>MTRTLHRVGSVSLAVALALALTLVGLPGTVAAQADEPDDTQDDLDEAIEQLNTTAADQDERHNMTHSMAQLDTSDDERTLEDAIERLESDG</sequence>
<organism evidence="1 2">
    <name type="scientific">Halorientalis persicus</name>
    <dbReference type="NCBI Taxonomy" id="1367881"/>
    <lineage>
        <taxon>Archaea</taxon>
        <taxon>Methanobacteriati</taxon>
        <taxon>Methanobacteriota</taxon>
        <taxon>Stenosarchaea group</taxon>
        <taxon>Halobacteria</taxon>
        <taxon>Halobacteriales</taxon>
        <taxon>Haloarculaceae</taxon>
        <taxon>Halorientalis</taxon>
    </lineage>
</organism>
<dbReference type="EMBL" id="FOCX01000109">
    <property type="protein sequence ID" value="SEP34364.1"/>
    <property type="molecule type" value="Genomic_DNA"/>
</dbReference>
<dbReference type="Proteomes" id="UP000198775">
    <property type="component" value="Unassembled WGS sequence"/>
</dbReference>
<keyword evidence="2" id="KW-1185">Reference proteome</keyword>
<name>A0A1H8X380_9EURY</name>